<dbReference type="PANTHER" id="PTHR43968">
    <property type="match status" value="1"/>
</dbReference>
<dbReference type="PROSITE" id="PS50404">
    <property type="entry name" value="GST_NTER"/>
    <property type="match status" value="1"/>
</dbReference>
<protein>
    <recommendedName>
        <fullName evidence="1">GST N-terminal domain-containing protein</fullName>
    </recommendedName>
</protein>
<dbReference type="InterPro" id="IPR036249">
    <property type="entry name" value="Thioredoxin-like_sf"/>
</dbReference>
<evidence type="ECO:0000313" key="2">
    <source>
        <dbReference type="EMBL" id="KJV05449.1"/>
    </source>
</evidence>
<evidence type="ECO:0000313" key="3">
    <source>
        <dbReference type="Proteomes" id="UP000033684"/>
    </source>
</evidence>
<dbReference type="CDD" id="cd00299">
    <property type="entry name" value="GST_C_family"/>
    <property type="match status" value="1"/>
</dbReference>
<reference evidence="3" key="1">
    <citation type="submission" date="2015-03" db="EMBL/GenBank/DDBJ databases">
        <title>Draft genome sequence of a novel methanotroph (Sn10-6) isolated from flooded ricefield rhizosphere in India.</title>
        <authorList>
            <person name="Pandit P.S."/>
            <person name="Pore S.D."/>
            <person name="Arora P."/>
            <person name="Kapse N.G."/>
            <person name="Dhakephalkar P.K."/>
            <person name="Rahalkar M.C."/>
        </authorList>
    </citation>
    <scope>NUCLEOTIDE SEQUENCE [LARGE SCALE GENOMIC DNA]</scope>
    <source>
        <strain evidence="3">Sn10-6</strain>
    </source>
</reference>
<feature type="domain" description="GST N-terminal" evidence="1">
    <location>
        <begin position="1"/>
        <end position="78"/>
    </location>
</feature>
<name>A0A0F3IIV5_9GAMM</name>
<organism evidence="2 3">
    <name type="scientific">Methylocucumis oryzae</name>
    <dbReference type="NCBI Taxonomy" id="1632867"/>
    <lineage>
        <taxon>Bacteria</taxon>
        <taxon>Pseudomonadati</taxon>
        <taxon>Pseudomonadota</taxon>
        <taxon>Gammaproteobacteria</taxon>
        <taxon>Methylococcales</taxon>
        <taxon>Methylococcaceae</taxon>
        <taxon>Methylocucumis</taxon>
    </lineage>
</organism>
<evidence type="ECO:0000259" key="1">
    <source>
        <dbReference type="PROSITE" id="PS50404"/>
    </source>
</evidence>
<dbReference type="Gene3D" id="1.20.1050.10">
    <property type="match status" value="1"/>
</dbReference>
<gene>
    <name evidence="2" type="ORF">VZ94_18165</name>
</gene>
<dbReference type="RefSeq" id="WP_045780305.1">
    <property type="nucleotide sequence ID" value="NZ_LAJX01000226.1"/>
</dbReference>
<keyword evidence="3" id="KW-1185">Reference proteome</keyword>
<sequence>MLSLYQFPHSHYCEKVRWALAYKKLAHNVINLLPGVHSLTTRKFSSSSSLPILLHDGQVVQNSADIISYLDEHFPDQMLTPSNAADKQVALAWEAFADKSIGIPVRILCYHTLLQHPDLLIPMMAEKGPWYSRFLLKLMYPKLDIKMRELMGINEASAQTALIELDAALAKLTQAHTASRFLVGGQFSRADLSVAALLSPLCKTITYPEPLNTLISQRSNALAFVYDDYRDYRL</sequence>
<dbReference type="SUPFAM" id="SSF47616">
    <property type="entry name" value="GST C-terminal domain-like"/>
    <property type="match status" value="1"/>
</dbReference>
<accession>A0A0F3IIV5</accession>
<proteinExistence type="predicted"/>
<dbReference type="OrthoDB" id="5242791at2"/>
<comment type="caution">
    <text evidence="2">The sequence shown here is derived from an EMBL/GenBank/DDBJ whole genome shotgun (WGS) entry which is preliminary data.</text>
</comment>
<dbReference type="EMBL" id="LAJX01000226">
    <property type="protein sequence ID" value="KJV05449.1"/>
    <property type="molecule type" value="Genomic_DNA"/>
</dbReference>
<dbReference type="Gene3D" id="3.40.30.10">
    <property type="entry name" value="Glutaredoxin"/>
    <property type="match status" value="1"/>
</dbReference>
<dbReference type="InterPro" id="IPR036282">
    <property type="entry name" value="Glutathione-S-Trfase_C_sf"/>
</dbReference>
<reference evidence="2 3" key="2">
    <citation type="journal article" date="2016" name="Microb. Ecol.">
        <title>Genome Characteristics of a Novel Type I Methanotroph (Sn10-6) Isolated from a Flooded Indian Rice Field.</title>
        <authorList>
            <person name="Rahalkar M.C."/>
            <person name="Pandit P.S."/>
            <person name="Dhakephalkar P.K."/>
            <person name="Pore S."/>
            <person name="Arora P."/>
            <person name="Kapse N."/>
        </authorList>
    </citation>
    <scope>NUCLEOTIDE SEQUENCE [LARGE SCALE GENOMIC DNA]</scope>
    <source>
        <strain evidence="2 3">Sn10-6</strain>
    </source>
</reference>
<dbReference type="CDD" id="cd00570">
    <property type="entry name" value="GST_N_family"/>
    <property type="match status" value="1"/>
</dbReference>
<dbReference type="PANTHER" id="PTHR43968:SF6">
    <property type="entry name" value="GLUTATHIONE S-TRANSFERASE OMEGA"/>
    <property type="match status" value="1"/>
</dbReference>
<dbReference type="SUPFAM" id="SSF52833">
    <property type="entry name" value="Thioredoxin-like"/>
    <property type="match status" value="1"/>
</dbReference>
<dbReference type="InterPro" id="IPR050983">
    <property type="entry name" value="GST_Omega/HSP26"/>
</dbReference>
<dbReference type="InterPro" id="IPR004045">
    <property type="entry name" value="Glutathione_S-Trfase_N"/>
</dbReference>
<dbReference type="Pfam" id="PF13417">
    <property type="entry name" value="GST_N_3"/>
    <property type="match status" value="1"/>
</dbReference>
<dbReference type="AlphaFoldDB" id="A0A0F3IIV5"/>
<dbReference type="GO" id="GO:0005737">
    <property type="term" value="C:cytoplasm"/>
    <property type="evidence" value="ECO:0007669"/>
    <property type="project" value="TreeGrafter"/>
</dbReference>
<dbReference type="Proteomes" id="UP000033684">
    <property type="component" value="Unassembled WGS sequence"/>
</dbReference>